<evidence type="ECO:0000259" key="5">
    <source>
        <dbReference type="Pfam" id="PF00370"/>
    </source>
</evidence>
<evidence type="ECO:0000259" key="6">
    <source>
        <dbReference type="Pfam" id="PF02782"/>
    </source>
</evidence>
<keyword evidence="3 4" id="KW-0418">Kinase</keyword>
<feature type="domain" description="Carbohydrate kinase FGGY C-terminal" evidence="6">
    <location>
        <begin position="259"/>
        <end position="443"/>
    </location>
</feature>
<accession>A0AAE4Y5P7</accession>
<comment type="similarity">
    <text evidence="1 4">Belongs to the FGGY kinase family.</text>
</comment>
<evidence type="ECO:0000256" key="1">
    <source>
        <dbReference type="ARBA" id="ARBA00009156"/>
    </source>
</evidence>
<gene>
    <name evidence="7" type="ORF">GV832_01385</name>
</gene>
<protein>
    <submittedName>
        <fullName evidence="7">Carbohydrate kinase</fullName>
    </submittedName>
</protein>
<evidence type="ECO:0000256" key="2">
    <source>
        <dbReference type="ARBA" id="ARBA00022679"/>
    </source>
</evidence>
<dbReference type="PANTHER" id="PTHR43095">
    <property type="entry name" value="SUGAR KINASE"/>
    <property type="match status" value="1"/>
</dbReference>
<dbReference type="Pfam" id="PF02782">
    <property type="entry name" value="FGGY_C"/>
    <property type="match status" value="1"/>
</dbReference>
<dbReference type="Proteomes" id="UP001193501">
    <property type="component" value="Unassembled WGS sequence"/>
</dbReference>
<sequence length="491" mass="52627">MVTLGVDIGTFESKGVLVDAGGRVIAQASRPHEMIVPQAGWAEHRAEEDWWGDFVFIVKALLADAKVAPQEIKAVACSAIGPCMLPVDRDGRPLMNGVLYGVDTRASAEIDALNTELGEAAILDHCGNALTSQAVGPKILWLRRQCPEIWEKTARIDTSTTYLTWRLTGEHVIDHYTAANFAPLYDIKAQTWAPMTEICPVEMLPRLMWSHEVAGHVTAKAAAETGLAPGTPVLCGTIDAAAEAVSVGVAAPGEMMMMYGSTIFIIEVTDHLLADPRLWHAPWLFPGQFAAMAGLATSGTLTHWFRDHFARDLPRDQAFATLTQEALASPKGAKGLICLPYFSGERTPIHDPQAKGVFFGLDLTHGRGDLYRAVLEGIAAGTAHVTETYTQAGAAPRLVRAVGGGTKNGPWMQATSDFTGLTQEVAGITLGASYGDAYLAALAVGLAQPGDIARWNPVAERVTPAPAPGYAKQYEVFKALYTSTRHLMGSR</sequence>
<dbReference type="InterPro" id="IPR043129">
    <property type="entry name" value="ATPase_NBD"/>
</dbReference>
<dbReference type="Pfam" id="PF00370">
    <property type="entry name" value="FGGY_N"/>
    <property type="match status" value="1"/>
</dbReference>
<name>A0AAE4Y5P7_9RHOB</name>
<dbReference type="InterPro" id="IPR050406">
    <property type="entry name" value="FGGY_Carb_Kinase"/>
</dbReference>
<evidence type="ECO:0000313" key="7">
    <source>
        <dbReference type="EMBL" id="NBZ86218.1"/>
    </source>
</evidence>
<feature type="domain" description="Carbohydrate kinase FGGY N-terminal" evidence="5">
    <location>
        <begin position="3"/>
        <end position="244"/>
    </location>
</feature>
<dbReference type="GO" id="GO:0005975">
    <property type="term" value="P:carbohydrate metabolic process"/>
    <property type="evidence" value="ECO:0007669"/>
    <property type="project" value="InterPro"/>
</dbReference>
<dbReference type="Gene3D" id="3.30.420.40">
    <property type="match status" value="2"/>
</dbReference>
<evidence type="ECO:0000256" key="4">
    <source>
        <dbReference type="RuleBase" id="RU003733"/>
    </source>
</evidence>
<dbReference type="PROSITE" id="PS00445">
    <property type="entry name" value="FGGY_KINASES_2"/>
    <property type="match status" value="1"/>
</dbReference>
<dbReference type="InterPro" id="IPR000577">
    <property type="entry name" value="Carb_kinase_FGGY"/>
</dbReference>
<dbReference type="InterPro" id="IPR018483">
    <property type="entry name" value="Carb_kinase_FGGY_CS"/>
</dbReference>
<dbReference type="InterPro" id="IPR018484">
    <property type="entry name" value="FGGY_N"/>
</dbReference>
<dbReference type="EMBL" id="JAABNR010000001">
    <property type="protein sequence ID" value="NBZ86218.1"/>
    <property type="molecule type" value="Genomic_DNA"/>
</dbReference>
<keyword evidence="2 4" id="KW-0808">Transferase</keyword>
<comment type="caution">
    <text evidence="7">The sequence shown here is derived from an EMBL/GenBank/DDBJ whole genome shotgun (WGS) entry which is preliminary data.</text>
</comment>
<dbReference type="SUPFAM" id="SSF53067">
    <property type="entry name" value="Actin-like ATPase domain"/>
    <property type="match status" value="2"/>
</dbReference>
<evidence type="ECO:0000313" key="8">
    <source>
        <dbReference type="Proteomes" id="UP001193501"/>
    </source>
</evidence>
<evidence type="ECO:0000256" key="3">
    <source>
        <dbReference type="ARBA" id="ARBA00022777"/>
    </source>
</evidence>
<dbReference type="RefSeq" id="WP_168773011.1">
    <property type="nucleotide sequence ID" value="NZ_JAABNR010000001.1"/>
</dbReference>
<dbReference type="PANTHER" id="PTHR43095:SF5">
    <property type="entry name" value="XYLULOSE KINASE"/>
    <property type="match status" value="1"/>
</dbReference>
<organism evidence="7 8">
    <name type="scientific">Stagnihabitans tardus</name>
    <dbReference type="NCBI Taxonomy" id="2699202"/>
    <lineage>
        <taxon>Bacteria</taxon>
        <taxon>Pseudomonadati</taxon>
        <taxon>Pseudomonadota</taxon>
        <taxon>Alphaproteobacteria</taxon>
        <taxon>Rhodobacterales</taxon>
        <taxon>Paracoccaceae</taxon>
        <taxon>Stagnihabitans</taxon>
    </lineage>
</organism>
<dbReference type="GO" id="GO:0016301">
    <property type="term" value="F:kinase activity"/>
    <property type="evidence" value="ECO:0007669"/>
    <property type="project" value="UniProtKB-KW"/>
</dbReference>
<dbReference type="AlphaFoldDB" id="A0AAE4Y5P7"/>
<proteinExistence type="inferred from homology"/>
<dbReference type="CDD" id="cd07804">
    <property type="entry name" value="ASKHA_NBD_FGGY_RrXK-like"/>
    <property type="match status" value="1"/>
</dbReference>
<keyword evidence="8" id="KW-1185">Reference proteome</keyword>
<dbReference type="PIRSF" id="PIRSF000538">
    <property type="entry name" value="GlpK"/>
    <property type="match status" value="1"/>
</dbReference>
<dbReference type="GO" id="GO:0016773">
    <property type="term" value="F:phosphotransferase activity, alcohol group as acceptor"/>
    <property type="evidence" value="ECO:0007669"/>
    <property type="project" value="InterPro"/>
</dbReference>
<dbReference type="InterPro" id="IPR018485">
    <property type="entry name" value="FGGY_C"/>
</dbReference>
<reference evidence="7" key="1">
    <citation type="submission" date="2020-01" db="EMBL/GenBank/DDBJ databases">
        <authorList>
            <person name="Chen W.-M."/>
        </authorList>
    </citation>
    <scope>NUCLEOTIDE SEQUENCE</scope>
    <source>
        <strain evidence="7">CYK-10</strain>
    </source>
</reference>